<dbReference type="SUPFAM" id="SSF46785">
    <property type="entry name" value="Winged helix' DNA-binding domain"/>
    <property type="match status" value="1"/>
</dbReference>
<sequence length="110" mass="12670">MAGRRVGCRPIVEDKWSLVIVEFLGHGPRRFTELRRGIDGVSQRMLTVTLRNLERDGILSRTVHNVMPPNISYALTPMGESLLDSFRPMMRWAAENVEQVEKARDEYDAR</sequence>
<reference evidence="5 6" key="1">
    <citation type="submission" date="2019-07" db="EMBL/GenBank/DDBJ databases">
        <title>Cryptosporangium phraense sp. nov., isolated from plant litter.</title>
        <authorList>
            <person name="Suriyachadkun C."/>
        </authorList>
    </citation>
    <scope>NUCLEOTIDE SEQUENCE [LARGE SCALE GENOMIC DNA]</scope>
    <source>
        <strain evidence="5 6">A-T 5661</strain>
    </source>
</reference>
<keyword evidence="6" id="KW-1185">Reference proteome</keyword>
<keyword evidence="1" id="KW-0805">Transcription regulation</keyword>
<dbReference type="InParanoid" id="A0A545ANU7"/>
<organism evidence="5 6">
    <name type="scientific">Cryptosporangium phraense</name>
    <dbReference type="NCBI Taxonomy" id="2593070"/>
    <lineage>
        <taxon>Bacteria</taxon>
        <taxon>Bacillati</taxon>
        <taxon>Actinomycetota</taxon>
        <taxon>Actinomycetes</taxon>
        <taxon>Cryptosporangiales</taxon>
        <taxon>Cryptosporangiaceae</taxon>
        <taxon>Cryptosporangium</taxon>
    </lineage>
</organism>
<gene>
    <name evidence="5" type="ORF">FL583_21495</name>
</gene>
<evidence type="ECO:0000256" key="2">
    <source>
        <dbReference type="ARBA" id="ARBA00023125"/>
    </source>
</evidence>
<name>A0A545ANU7_9ACTN</name>
<keyword evidence="2" id="KW-0238">DNA-binding</keyword>
<dbReference type="OrthoDB" id="370168at2"/>
<proteinExistence type="predicted"/>
<evidence type="ECO:0000259" key="4">
    <source>
        <dbReference type="PROSITE" id="PS51118"/>
    </source>
</evidence>
<dbReference type="PANTHER" id="PTHR33204">
    <property type="entry name" value="TRANSCRIPTIONAL REGULATOR, MARR FAMILY"/>
    <property type="match status" value="1"/>
</dbReference>
<dbReference type="EMBL" id="VIRS01000015">
    <property type="protein sequence ID" value="TQS43012.1"/>
    <property type="molecule type" value="Genomic_DNA"/>
</dbReference>
<dbReference type="PANTHER" id="PTHR33204:SF39">
    <property type="entry name" value="TRANSCRIPTIONAL REGULATORY PROTEIN"/>
    <property type="match status" value="1"/>
</dbReference>
<protein>
    <submittedName>
        <fullName evidence="5">Helix-turn-helix transcriptional regulator</fullName>
    </submittedName>
</protein>
<dbReference type="RefSeq" id="WP_142706498.1">
    <property type="nucleotide sequence ID" value="NZ_VIRS01000015.1"/>
</dbReference>
<accession>A0A545ANU7</accession>
<dbReference type="Gene3D" id="1.10.10.10">
    <property type="entry name" value="Winged helix-like DNA-binding domain superfamily/Winged helix DNA-binding domain"/>
    <property type="match status" value="1"/>
</dbReference>
<dbReference type="InterPro" id="IPR036390">
    <property type="entry name" value="WH_DNA-bd_sf"/>
</dbReference>
<evidence type="ECO:0000256" key="3">
    <source>
        <dbReference type="ARBA" id="ARBA00023163"/>
    </source>
</evidence>
<dbReference type="GO" id="GO:0003677">
    <property type="term" value="F:DNA binding"/>
    <property type="evidence" value="ECO:0007669"/>
    <property type="project" value="UniProtKB-KW"/>
</dbReference>
<keyword evidence="3" id="KW-0804">Transcription</keyword>
<comment type="caution">
    <text evidence="5">The sequence shown here is derived from an EMBL/GenBank/DDBJ whole genome shotgun (WGS) entry which is preliminary data.</text>
</comment>
<dbReference type="AlphaFoldDB" id="A0A545ANU7"/>
<feature type="domain" description="HTH hxlR-type" evidence="4">
    <location>
        <begin position="2"/>
        <end position="101"/>
    </location>
</feature>
<evidence type="ECO:0000256" key="1">
    <source>
        <dbReference type="ARBA" id="ARBA00023015"/>
    </source>
</evidence>
<dbReference type="Pfam" id="PF01638">
    <property type="entry name" value="HxlR"/>
    <property type="match status" value="1"/>
</dbReference>
<evidence type="ECO:0000313" key="6">
    <source>
        <dbReference type="Proteomes" id="UP000317982"/>
    </source>
</evidence>
<dbReference type="PROSITE" id="PS51118">
    <property type="entry name" value="HTH_HXLR"/>
    <property type="match status" value="1"/>
</dbReference>
<dbReference type="Proteomes" id="UP000317982">
    <property type="component" value="Unassembled WGS sequence"/>
</dbReference>
<evidence type="ECO:0000313" key="5">
    <source>
        <dbReference type="EMBL" id="TQS43012.1"/>
    </source>
</evidence>
<dbReference type="InterPro" id="IPR036388">
    <property type="entry name" value="WH-like_DNA-bd_sf"/>
</dbReference>
<dbReference type="InterPro" id="IPR002577">
    <property type="entry name" value="HTH_HxlR"/>
</dbReference>